<protein>
    <submittedName>
        <fullName evidence="1">Ferredoxin</fullName>
    </submittedName>
</protein>
<organism evidence="1 2">
    <name type="scientific">Alcaligenes faecalis</name>
    <dbReference type="NCBI Taxonomy" id="511"/>
    <lineage>
        <taxon>Bacteria</taxon>
        <taxon>Pseudomonadati</taxon>
        <taxon>Pseudomonadota</taxon>
        <taxon>Betaproteobacteria</taxon>
        <taxon>Burkholderiales</taxon>
        <taxon>Alcaligenaceae</taxon>
        <taxon>Alcaligenes</taxon>
    </lineage>
</organism>
<proteinExistence type="predicted"/>
<dbReference type="EMBL" id="QEXO01000003">
    <property type="protein sequence ID" value="PWE14159.1"/>
    <property type="molecule type" value="Genomic_DNA"/>
</dbReference>
<evidence type="ECO:0000313" key="1">
    <source>
        <dbReference type="EMBL" id="PWE14159.1"/>
    </source>
</evidence>
<dbReference type="RefSeq" id="WP_109089323.1">
    <property type="nucleotide sequence ID" value="NZ_QEXO01000003.1"/>
</dbReference>
<dbReference type="STRING" id="511.UZ73_11465"/>
<accession>A0A2U2BJJ0</accession>
<reference evidence="1 2" key="2">
    <citation type="submission" date="2018-05" db="EMBL/GenBank/DDBJ databases">
        <authorList>
            <person name="Lanie J.A."/>
            <person name="Ng W.-L."/>
            <person name="Kazmierczak K.M."/>
            <person name="Andrzejewski T.M."/>
            <person name="Davidsen T.M."/>
            <person name="Wayne K.J."/>
            <person name="Tettelin H."/>
            <person name="Glass J.I."/>
            <person name="Rusch D."/>
            <person name="Podicherti R."/>
            <person name="Tsui H.-C.T."/>
            <person name="Winkler M.E."/>
        </authorList>
    </citation>
    <scope>NUCLEOTIDE SEQUENCE [LARGE SCALE GENOMIC DNA]</scope>
    <source>
        <strain evidence="1 2">YBY</strain>
    </source>
</reference>
<comment type="caution">
    <text evidence="1">The sequence shown here is derived from an EMBL/GenBank/DDBJ whole genome shotgun (WGS) entry which is preliminary data.</text>
</comment>
<name>A0A2U2BJJ0_ALCFA</name>
<sequence length="114" mass="12645">MYVVLTSKPGEYRTEPGVGVEMVAAYEYHFQGRFKAVFAIARIQEGSRVRIVEETPNGTINDIPTRQMEKFATAEQAYEELAGLTHFGSIQAELRQCEVVGHKAGAQAPVQQQS</sequence>
<reference evidence="1 2" key="1">
    <citation type="submission" date="2018-05" db="EMBL/GenBank/DDBJ databases">
        <title>Genome Sequence of an Efficient Indole-Degrading Bacterium, Alcaligenes sp.YBY.</title>
        <authorList>
            <person name="Yang B."/>
        </authorList>
    </citation>
    <scope>NUCLEOTIDE SEQUENCE [LARGE SCALE GENOMIC DNA]</scope>
    <source>
        <strain evidence="1 2">YBY</strain>
    </source>
</reference>
<dbReference type="Proteomes" id="UP000245216">
    <property type="component" value="Unassembled WGS sequence"/>
</dbReference>
<evidence type="ECO:0000313" key="2">
    <source>
        <dbReference type="Proteomes" id="UP000245216"/>
    </source>
</evidence>
<dbReference type="AlphaFoldDB" id="A0A2U2BJJ0"/>
<gene>
    <name evidence="1" type="ORF">DF183_13520</name>
</gene>